<dbReference type="SMART" id="SM00382">
    <property type="entry name" value="AAA"/>
    <property type="match status" value="1"/>
</dbReference>
<dbReference type="PANTHER" id="PTHR42794:SF1">
    <property type="entry name" value="HEMIN IMPORT ATP-BINDING PROTEIN HMUV"/>
    <property type="match status" value="1"/>
</dbReference>
<sequence>MDTLTENRRDDEFAAAEIVLRRRRSHVLDRATLCIRPGEVVSLLGANGAGKSTFLSILAGELEADEARDGHAGVMLNGSALAALSAARQARTRSVLPQKPALSFDLDVGEVVAMGAYPFPGLSASEVDAAVRAALQRAGIEHLGSRRYLELSGGEQQRVQFARVLLQVLAQRRADPRGRYMLLDEPTASLDPLHQRTLLETLRQLAREEGVGILVIIHDVNLAALWSDRIALLVNGRILACDAPARVLTQENLDAVYGVDVHVMAHPLHPDKPLVVFG</sequence>
<evidence type="ECO:0000313" key="9">
    <source>
        <dbReference type="Proteomes" id="UP000559809"/>
    </source>
</evidence>
<evidence type="ECO:0000256" key="5">
    <source>
        <dbReference type="ARBA" id="ARBA00022967"/>
    </source>
</evidence>
<dbReference type="RefSeq" id="WP_180154528.1">
    <property type="nucleotide sequence ID" value="NZ_JACCEM010000004.1"/>
</dbReference>
<protein>
    <submittedName>
        <fullName evidence="8">Heme ABC transporter ATP-binding protein</fullName>
    </submittedName>
</protein>
<dbReference type="CDD" id="cd03214">
    <property type="entry name" value="ABC_Iron-Siderophores_B12_Hemin"/>
    <property type="match status" value="1"/>
</dbReference>
<dbReference type="NCBIfam" id="NF010068">
    <property type="entry name" value="PRK13548.1"/>
    <property type="match status" value="1"/>
</dbReference>
<gene>
    <name evidence="8" type="ORF">H0A72_07815</name>
</gene>
<evidence type="ECO:0000256" key="3">
    <source>
        <dbReference type="ARBA" id="ARBA00022741"/>
    </source>
</evidence>
<keyword evidence="4 8" id="KW-0067">ATP-binding</keyword>
<dbReference type="EMBL" id="JACCEM010000004">
    <property type="protein sequence ID" value="NYT49214.1"/>
    <property type="molecule type" value="Genomic_DNA"/>
</dbReference>
<organism evidence="8 9">
    <name type="scientific">Parapusillimonas granuli</name>
    <dbReference type="NCBI Taxonomy" id="380911"/>
    <lineage>
        <taxon>Bacteria</taxon>
        <taxon>Pseudomonadati</taxon>
        <taxon>Pseudomonadota</taxon>
        <taxon>Betaproteobacteria</taxon>
        <taxon>Burkholderiales</taxon>
        <taxon>Alcaligenaceae</taxon>
        <taxon>Parapusillimonas</taxon>
    </lineage>
</organism>
<dbReference type="PANTHER" id="PTHR42794">
    <property type="entry name" value="HEMIN IMPORT ATP-BINDING PROTEIN HMUV"/>
    <property type="match status" value="1"/>
</dbReference>
<proteinExistence type="predicted"/>
<dbReference type="AlphaFoldDB" id="A0A853FTG7"/>
<dbReference type="GO" id="GO:0016887">
    <property type="term" value="F:ATP hydrolysis activity"/>
    <property type="evidence" value="ECO:0007669"/>
    <property type="project" value="InterPro"/>
</dbReference>
<dbReference type="InterPro" id="IPR003439">
    <property type="entry name" value="ABC_transporter-like_ATP-bd"/>
</dbReference>
<dbReference type="InterPro" id="IPR017871">
    <property type="entry name" value="ABC_transporter-like_CS"/>
</dbReference>
<dbReference type="GO" id="GO:0005524">
    <property type="term" value="F:ATP binding"/>
    <property type="evidence" value="ECO:0007669"/>
    <property type="project" value="UniProtKB-KW"/>
</dbReference>
<evidence type="ECO:0000256" key="6">
    <source>
        <dbReference type="ARBA" id="ARBA00037066"/>
    </source>
</evidence>
<keyword evidence="2" id="KW-0472">Membrane</keyword>
<reference evidence="8 9" key="1">
    <citation type="submission" date="2020-07" db="EMBL/GenBank/DDBJ databases">
        <title>Taxonomic revisions and descriptions of new bacterial species based on genomic comparisons in the high-G+C-content subgroup of the family Alcaligenaceae.</title>
        <authorList>
            <person name="Szabo A."/>
            <person name="Felfoldi T."/>
        </authorList>
    </citation>
    <scope>NUCLEOTIDE SEQUENCE [LARGE SCALE GENOMIC DNA]</scope>
    <source>
        <strain evidence="8 9">LMG 24012</strain>
    </source>
</reference>
<dbReference type="Gene3D" id="3.40.50.300">
    <property type="entry name" value="P-loop containing nucleotide triphosphate hydrolases"/>
    <property type="match status" value="1"/>
</dbReference>
<accession>A0A853FTG7</accession>
<dbReference type="InterPro" id="IPR003593">
    <property type="entry name" value="AAA+_ATPase"/>
</dbReference>
<dbReference type="SUPFAM" id="SSF52540">
    <property type="entry name" value="P-loop containing nucleoside triphosphate hydrolases"/>
    <property type="match status" value="1"/>
</dbReference>
<evidence type="ECO:0000256" key="2">
    <source>
        <dbReference type="ARBA" id="ARBA00022475"/>
    </source>
</evidence>
<keyword evidence="2" id="KW-1003">Cell membrane</keyword>
<comment type="caution">
    <text evidence="8">The sequence shown here is derived from an EMBL/GenBank/DDBJ whole genome shotgun (WGS) entry which is preliminary data.</text>
</comment>
<keyword evidence="3" id="KW-0547">Nucleotide-binding</keyword>
<dbReference type="PROSITE" id="PS50893">
    <property type="entry name" value="ABC_TRANSPORTER_2"/>
    <property type="match status" value="1"/>
</dbReference>
<dbReference type="InterPro" id="IPR027417">
    <property type="entry name" value="P-loop_NTPase"/>
</dbReference>
<keyword evidence="1" id="KW-0813">Transport</keyword>
<evidence type="ECO:0000313" key="8">
    <source>
        <dbReference type="EMBL" id="NYT49214.1"/>
    </source>
</evidence>
<evidence type="ECO:0000256" key="1">
    <source>
        <dbReference type="ARBA" id="ARBA00022448"/>
    </source>
</evidence>
<dbReference type="Pfam" id="PF00005">
    <property type="entry name" value="ABC_tran"/>
    <property type="match status" value="1"/>
</dbReference>
<evidence type="ECO:0000256" key="4">
    <source>
        <dbReference type="ARBA" id="ARBA00022840"/>
    </source>
</evidence>
<name>A0A853FTG7_9BURK</name>
<dbReference type="PROSITE" id="PS00211">
    <property type="entry name" value="ABC_TRANSPORTER_1"/>
    <property type="match status" value="1"/>
</dbReference>
<feature type="domain" description="ABC transporter" evidence="7">
    <location>
        <begin position="13"/>
        <end position="260"/>
    </location>
</feature>
<evidence type="ECO:0000259" key="7">
    <source>
        <dbReference type="PROSITE" id="PS50893"/>
    </source>
</evidence>
<keyword evidence="9" id="KW-1185">Reference proteome</keyword>
<comment type="function">
    <text evidence="6">Part of the ABC transporter complex HmuTUV involved in hemin import. Responsible for energy coupling to the transport system.</text>
</comment>
<dbReference type="Proteomes" id="UP000559809">
    <property type="component" value="Unassembled WGS sequence"/>
</dbReference>
<keyword evidence="5" id="KW-1278">Translocase</keyword>